<dbReference type="SUPFAM" id="SSF54631">
    <property type="entry name" value="CBS-domain pair"/>
    <property type="match status" value="1"/>
</dbReference>
<dbReference type="Gene3D" id="3.20.20.450">
    <property type="entry name" value="EAL domain"/>
    <property type="match status" value="1"/>
</dbReference>
<organism evidence="5 6">
    <name type="scientific">Mesoterricola silvestris</name>
    <dbReference type="NCBI Taxonomy" id="2927979"/>
    <lineage>
        <taxon>Bacteria</taxon>
        <taxon>Pseudomonadati</taxon>
        <taxon>Acidobacteriota</taxon>
        <taxon>Holophagae</taxon>
        <taxon>Holophagales</taxon>
        <taxon>Holophagaceae</taxon>
        <taxon>Mesoterricola</taxon>
    </lineage>
</organism>
<evidence type="ECO:0000313" key="5">
    <source>
        <dbReference type="EMBL" id="BDU72996.1"/>
    </source>
</evidence>
<proteinExistence type="predicted"/>
<dbReference type="SUPFAM" id="SSF141868">
    <property type="entry name" value="EAL domain-like"/>
    <property type="match status" value="1"/>
</dbReference>
<dbReference type="CDD" id="cd04598">
    <property type="entry name" value="CBS_pair_GGDEF_EAL"/>
    <property type="match status" value="1"/>
</dbReference>
<evidence type="ECO:0000256" key="1">
    <source>
        <dbReference type="PROSITE-ProRule" id="PRU00703"/>
    </source>
</evidence>
<dbReference type="PROSITE" id="PS50887">
    <property type="entry name" value="GGDEF"/>
    <property type="match status" value="1"/>
</dbReference>
<feature type="domain" description="EAL" evidence="2">
    <location>
        <begin position="33"/>
        <end position="283"/>
    </location>
</feature>
<dbReference type="CDD" id="cd01948">
    <property type="entry name" value="EAL"/>
    <property type="match status" value="1"/>
</dbReference>
<feature type="domain" description="GGDEF" evidence="3">
    <location>
        <begin position="459"/>
        <end position="608"/>
    </location>
</feature>
<dbReference type="RefSeq" id="WP_316411640.1">
    <property type="nucleotide sequence ID" value="NZ_AP027080.1"/>
</dbReference>
<evidence type="ECO:0000259" key="2">
    <source>
        <dbReference type="PROSITE" id="PS50883"/>
    </source>
</evidence>
<dbReference type="NCBIfam" id="TIGR00254">
    <property type="entry name" value="GGDEF"/>
    <property type="match status" value="1"/>
</dbReference>
<dbReference type="SMART" id="SM00052">
    <property type="entry name" value="EAL"/>
    <property type="match status" value="1"/>
</dbReference>
<dbReference type="InterPro" id="IPR050706">
    <property type="entry name" value="Cyclic-di-GMP_PDE-like"/>
</dbReference>
<dbReference type="InterPro" id="IPR029787">
    <property type="entry name" value="Nucleotide_cyclase"/>
</dbReference>
<dbReference type="KEGG" id="msil:METEAL_21700"/>
<dbReference type="InterPro" id="IPR000644">
    <property type="entry name" value="CBS_dom"/>
</dbReference>
<dbReference type="InterPro" id="IPR001633">
    <property type="entry name" value="EAL_dom"/>
</dbReference>
<dbReference type="SUPFAM" id="SSF55073">
    <property type="entry name" value="Nucleotide cyclase"/>
    <property type="match status" value="1"/>
</dbReference>
<dbReference type="Pfam" id="PF00563">
    <property type="entry name" value="EAL"/>
    <property type="match status" value="1"/>
</dbReference>
<keyword evidence="6" id="KW-1185">Reference proteome</keyword>
<dbReference type="Gene3D" id="3.30.70.270">
    <property type="match status" value="1"/>
</dbReference>
<dbReference type="InterPro" id="IPR043128">
    <property type="entry name" value="Rev_trsase/Diguanyl_cyclase"/>
</dbReference>
<dbReference type="CDD" id="cd01949">
    <property type="entry name" value="GGDEF"/>
    <property type="match status" value="1"/>
</dbReference>
<dbReference type="EMBL" id="AP027080">
    <property type="protein sequence ID" value="BDU72996.1"/>
    <property type="molecule type" value="Genomic_DNA"/>
</dbReference>
<dbReference type="Pfam" id="PF00990">
    <property type="entry name" value="GGDEF"/>
    <property type="match status" value="1"/>
</dbReference>
<dbReference type="Pfam" id="PF00571">
    <property type="entry name" value="CBS"/>
    <property type="match status" value="1"/>
</dbReference>
<evidence type="ECO:0000259" key="3">
    <source>
        <dbReference type="PROSITE" id="PS50887"/>
    </source>
</evidence>
<feature type="domain" description="CBS" evidence="4">
    <location>
        <begin position="303"/>
        <end position="361"/>
    </location>
</feature>
<accession>A0AA48K932</accession>
<dbReference type="InterPro" id="IPR046342">
    <property type="entry name" value="CBS_dom_sf"/>
</dbReference>
<dbReference type="GO" id="GO:0071111">
    <property type="term" value="F:cyclic-guanylate-specific phosphodiesterase activity"/>
    <property type="evidence" value="ECO:0007669"/>
    <property type="project" value="InterPro"/>
</dbReference>
<dbReference type="Proteomes" id="UP001238179">
    <property type="component" value="Chromosome"/>
</dbReference>
<evidence type="ECO:0000259" key="4">
    <source>
        <dbReference type="PROSITE" id="PS51371"/>
    </source>
</evidence>
<protein>
    <submittedName>
        <fullName evidence="5">GGDEF domain-containing protein</fullName>
    </submittedName>
</protein>
<dbReference type="PROSITE" id="PS51371">
    <property type="entry name" value="CBS"/>
    <property type="match status" value="1"/>
</dbReference>
<dbReference type="InterPro" id="IPR000160">
    <property type="entry name" value="GGDEF_dom"/>
</dbReference>
<reference evidence="6" key="1">
    <citation type="journal article" date="2023" name="Int. J. Syst. Evol. Microbiol.">
        <title>Mesoterricola silvestris gen. nov., sp. nov., Mesoterricola sediminis sp. nov., Geothrix oryzae sp. nov., Geothrix edaphica sp. nov., Geothrix rubra sp. nov., and Geothrix limicola sp. nov., six novel members of Acidobacteriota isolated from soils.</title>
        <authorList>
            <person name="Itoh H."/>
            <person name="Sugisawa Y."/>
            <person name="Mise K."/>
            <person name="Xu Z."/>
            <person name="Kuniyasu M."/>
            <person name="Ushijima N."/>
            <person name="Kawano K."/>
            <person name="Kobayashi E."/>
            <person name="Shiratori Y."/>
            <person name="Masuda Y."/>
            <person name="Senoo K."/>
        </authorList>
    </citation>
    <scope>NUCLEOTIDE SEQUENCE [LARGE SCALE GENOMIC DNA]</scope>
    <source>
        <strain evidence="6">W79</strain>
    </source>
</reference>
<dbReference type="PROSITE" id="PS50883">
    <property type="entry name" value="EAL"/>
    <property type="match status" value="1"/>
</dbReference>
<evidence type="ECO:0000313" key="6">
    <source>
        <dbReference type="Proteomes" id="UP001238179"/>
    </source>
</evidence>
<dbReference type="SMART" id="SM00267">
    <property type="entry name" value="GGDEF"/>
    <property type="match status" value="1"/>
</dbReference>
<dbReference type="InterPro" id="IPR035919">
    <property type="entry name" value="EAL_sf"/>
</dbReference>
<name>A0AA48K932_9BACT</name>
<dbReference type="PANTHER" id="PTHR33121:SF76">
    <property type="entry name" value="SIGNALING PROTEIN"/>
    <property type="match status" value="1"/>
</dbReference>
<dbReference type="Gene3D" id="3.10.580.10">
    <property type="entry name" value="CBS-domain"/>
    <property type="match status" value="1"/>
</dbReference>
<dbReference type="AlphaFoldDB" id="A0AA48K932"/>
<gene>
    <name evidence="5" type="ORF">METEAL_21700</name>
</gene>
<keyword evidence="1" id="KW-0129">CBS domain</keyword>
<dbReference type="PANTHER" id="PTHR33121">
    <property type="entry name" value="CYCLIC DI-GMP PHOSPHODIESTERASE PDEF"/>
    <property type="match status" value="1"/>
</dbReference>
<sequence>MVPLASLSLTTGRARLGLEAEAPVHPQGTGEGLSGLGDTLRAILAEDRLKPHFQPIVDLETGVVLAFEGLIRGPSDTLLHSPASLFKVAALTNQLYELECACCATLVRAYAASGATQKLFLNMSPGSLATAARSSLQPIQGLEELGVPPGRIVIELTEALPITDLGVLAKAIALFRKLGFAVALDDLGEGFSSLRLWSELRPEFVKVDMHFIQGVSRDPVKLQFLKSLCDIAAKTGAKVVGEGLELEADLAVVRDLGLDYGQGYLLGRPAPLPHAATAPGLFRRREPDGSGWIRDTRSTAARLMVEVPALSPDTPNGTVEKLFQADADLQSIPVVRDGIPVGLINRHVFMDMMFKPFSREVYGKKPVEAIMDRNILVLDHHTSLHELSRLIVESDPRHILHGYILTREGAYAGMGSGHDLMREITQMQIKAARYANPLTGLPGNVPINEHLDDLLHQNLPFVACYCDLDHFKPYNDVHGYRRGDDVIQWTGDLLRSACDPDLDFVGHIGGDDFMLVFRSPDWERRCNALLEAFDAGLDRFFSPEVLDLRGYAGEDRSRRQVLHPLLSLSMGAVKAHPGHYANHHEISASAAVAKKEAKGREGSILFVERRQPRRVGR</sequence>